<dbReference type="PANTHER" id="PTHR13318:SF260">
    <property type="entry name" value="LEUCINE-RICH REPEAT CONTAINING PROTEIN"/>
    <property type="match status" value="1"/>
</dbReference>
<comment type="caution">
    <text evidence="2">The sequence shown here is derived from an EMBL/GenBank/DDBJ whole genome shotgun (WGS) entry which is preliminary data.</text>
</comment>
<dbReference type="Proteomes" id="UP001189429">
    <property type="component" value="Unassembled WGS sequence"/>
</dbReference>
<feature type="compositionally biased region" description="Low complexity" evidence="1">
    <location>
        <begin position="358"/>
        <end position="406"/>
    </location>
</feature>
<protein>
    <submittedName>
        <fullName evidence="2">Uncharacterized protein</fullName>
    </submittedName>
</protein>
<evidence type="ECO:0000313" key="2">
    <source>
        <dbReference type="EMBL" id="CAK0880365.1"/>
    </source>
</evidence>
<dbReference type="SMART" id="SM00367">
    <property type="entry name" value="LRR_CC"/>
    <property type="match status" value="6"/>
</dbReference>
<organism evidence="2 3">
    <name type="scientific">Prorocentrum cordatum</name>
    <dbReference type="NCBI Taxonomy" id="2364126"/>
    <lineage>
        <taxon>Eukaryota</taxon>
        <taxon>Sar</taxon>
        <taxon>Alveolata</taxon>
        <taxon>Dinophyceae</taxon>
        <taxon>Prorocentrales</taxon>
        <taxon>Prorocentraceae</taxon>
        <taxon>Prorocentrum</taxon>
    </lineage>
</organism>
<reference evidence="2" key="1">
    <citation type="submission" date="2023-10" db="EMBL/GenBank/DDBJ databases">
        <authorList>
            <person name="Chen Y."/>
            <person name="Shah S."/>
            <person name="Dougan E. K."/>
            <person name="Thang M."/>
            <person name="Chan C."/>
        </authorList>
    </citation>
    <scope>NUCLEOTIDE SEQUENCE [LARGE SCALE GENOMIC DNA]</scope>
</reference>
<dbReference type="InterPro" id="IPR006553">
    <property type="entry name" value="Leu-rich_rpt_Cys-con_subtyp"/>
</dbReference>
<accession>A0ABN9W5R4</accession>
<feature type="compositionally biased region" description="Low complexity" evidence="1">
    <location>
        <begin position="441"/>
        <end position="463"/>
    </location>
</feature>
<dbReference type="InterPro" id="IPR032675">
    <property type="entry name" value="LRR_dom_sf"/>
</dbReference>
<evidence type="ECO:0000256" key="1">
    <source>
        <dbReference type="SAM" id="MobiDB-lite"/>
    </source>
</evidence>
<keyword evidence="3" id="KW-1185">Reference proteome</keyword>
<gene>
    <name evidence="2" type="ORF">PCOR1329_LOCUS63522</name>
</gene>
<feature type="region of interest" description="Disordered" evidence="1">
    <location>
        <begin position="348"/>
        <end position="475"/>
    </location>
</feature>
<feature type="compositionally biased region" description="Basic and acidic residues" evidence="1">
    <location>
        <begin position="430"/>
        <end position="440"/>
    </location>
</feature>
<proteinExistence type="predicted"/>
<dbReference type="PANTHER" id="PTHR13318">
    <property type="entry name" value="PARTNER OF PAIRED, ISOFORM B-RELATED"/>
    <property type="match status" value="1"/>
</dbReference>
<dbReference type="SUPFAM" id="SSF52047">
    <property type="entry name" value="RNI-like"/>
    <property type="match status" value="1"/>
</dbReference>
<dbReference type="EMBL" id="CAUYUJ010018060">
    <property type="protein sequence ID" value="CAK0880365.1"/>
    <property type="molecule type" value="Genomic_DNA"/>
</dbReference>
<name>A0ABN9W5R4_9DINO</name>
<evidence type="ECO:0000313" key="3">
    <source>
        <dbReference type="Proteomes" id="UP001189429"/>
    </source>
</evidence>
<sequence length="475" mass="48932">MPEHEQRLLARMKNRRLLYGPLLLELLRGLSLERLPLQDACNLTTADVSAFVPVLAEPLPKAVVLSNVAMLDDAALSCLLGRVAPTLEVLDTSSASEKLCGRSLEEFASAMPVLSQLRMVDNFQLSSSAIEAVAQGCSDTLKLVNLNGCRKLGNEAVASLAACRHLEHLGLRGLWKLETGPLTCVLEACSQLQSLDLTFCSRVWGPDVFRAAAGHSQELSELLVSGVGGVDDEAVLSLALSTAGAAMRHLAIGRCDITAQALKAIRRNCPRLRRLDISDCHEVAESSVMDLVMEMPSLRVLQTKHCRLLSVQMQLYLAQLLAGRSLGYEEQPAGGKATAVGAAGSLAARPGAEPADCGAASSSSSHGAAAGASAGAAPSSSSCSPTVPSSSSTTLPSGSSSSAPSPRGGGSTGTGAEAESEPAAQGADEGEGRPEQEAPRAEAAAPAAPSGAARPGPATPRVVPGHREASTSGPW</sequence>
<dbReference type="Gene3D" id="3.80.10.10">
    <property type="entry name" value="Ribonuclease Inhibitor"/>
    <property type="match status" value="2"/>
</dbReference>